<keyword evidence="4" id="KW-1185">Reference proteome</keyword>
<dbReference type="EMBL" id="KK106502">
    <property type="protein sequence ID" value="KIY91594.1"/>
    <property type="molecule type" value="Genomic_DNA"/>
</dbReference>
<dbReference type="KEGG" id="mng:MNEG_16370"/>
<evidence type="ECO:0000259" key="2">
    <source>
        <dbReference type="PROSITE" id="PS50011"/>
    </source>
</evidence>
<dbReference type="PANTHER" id="PTHR44329:SF214">
    <property type="entry name" value="PROTEIN KINASE DOMAIN-CONTAINING PROTEIN"/>
    <property type="match status" value="1"/>
</dbReference>
<dbReference type="PROSITE" id="PS50011">
    <property type="entry name" value="PROTEIN_KINASE_DOM"/>
    <property type="match status" value="1"/>
</dbReference>
<dbReference type="PROSITE" id="PS00108">
    <property type="entry name" value="PROTEIN_KINASE_ST"/>
    <property type="match status" value="1"/>
</dbReference>
<dbReference type="GO" id="GO:0005524">
    <property type="term" value="F:ATP binding"/>
    <property type="evidence" value="ECO:0007669"/>
    <property type="project" value="InterPro"/>
</dbReference>
<dbReference type="OrthoDB" id="10252171at2759"/>
<evidence type="ECO:0000313" key="4">
    <source>
        <dbReference type="Proteomes" id="UP000054498"/>
    </source>
</evidence>
<evidence type="ECO:0000256" key="1">
    <source>
        <dbReference type="SAM" id="MobiDB-lite"/>
    </source>
</evidence>
<dbReference type="GO" id="GO:0004674">
    <property type="term" value="F:protein serine/threonine kinase activity"/>
    <property type="evidence" value="ECO:0007669"/>
    <property type="project" value="TreeGrafter"/>
</dbReference>
<dbReference type="InterPro" id="IPR001245">
    <property type="entry name" value="Ser-Thr/Tyr_kinase_cat_dom"/>
</dbReference>
<dbReference type="Gene3D" id="1.10.510.10">
    <property type="entry name" value="Transferase(Phosphotransferase) domain 1"/>
    <property type="match status" value="1"/>
</dbReference>
<name>A0A0D2LHU7_9CHLO</name>
<gene>
    <name evidence="3" type="ORF">MNEG_16370</name>
</gene>
<dbReference type="SUPFAM" id="SSF56112">
    <property type="entry name" value="Protein kinase-like (PK-like)"/>
    <property type="match status" value="1"/>
</dbReference>
<sequence length="261" mass="26051">MWRGKKVAVKVMQLPADALLDHSETLGLQAGGYGHAGAGAARRRGRGKAGRQGAAPHMAIMEAVLSSTMSHPNVVQVAAGAFGVYTYYLNPTLVSAVGGMQGGDSLSSPRAAGGGGGSGGGGGGGGGGAEGEADIAGWTLKLVMEYCNEGSLRDALDCGLLCTPGSFLSPSSVLALSHDVASAMLHLHSEGIVHGDLKAHNVLLTGSSDPTSGMTNGRVWAASGSRRLTAKVGDFGLALPLQPSDTHATLAARPAASASIL</sequence>
<evidence type="ECO:0000313" key="3">
    <source>
        <dbReference type="EMBL" id="KIY91594.1"/>
    </source>
</evidence>
<protein>
    <recommendedName>
        <fullName evidence="2">Protein kinase domain-containing protein</fullName>
    </recommendedName>
</protein>
<reference evidence="3 4" key="1">
    <citation type="journal article" date="2013" name="BMC Genomics">
        <title>Reconstruction of the lipid metabolism for the microalga Monoraphidium neglectum from its genome sequence reveals characteristics suitable for biofuel production.</title>
        <authorList>
            <person name="Bogen C."/>
            <person name="Al-Dilaimi A."/>
            <person name="Albersmeier A."/>
            <person name="Wichmann J."/>
            <person name="Grundmann M."/>
            <person name="Rupp O."/>
            <person name="Lauersen K.J."/>
            <person name="Blifernez-Klassen O."/>
            <person name="Kalinowski J."/>
            <person name="Goesmann A."/>
            <person name="Mussgnug J.H."/>
            <person name="Kruse O."/>
        </authorList>
    </citation>
    <scope>NUCLEOTIDE SEQUENCE [LARGE SCALE GENOMIC DNA]</scope>
    <source>
        <strain evidence="3 4">SAG 48.87</strain>
    </source>
</reference>
<dbReference type="Pfam" id="PF07714">
    <property type="entry name" value="PK_Tyr_Ser-Thr"/>
    <property type="match status" value="1"/>
</dbReference>
<dbReference type="InterPro" id="IPR011009">
    <property type="entry name" value="Kinase-like_dom_sf"/>
</dbReference>
<dbReference type="InterPro" id="IPR000719">
    <property type="entry name" value="Prot_kinase_dom"/>
</dbReference>
<dbReference type="Proteomes" id="UP000054498">
    <property type="component" value="Unassembled WGS sequence"/>
</dbReference>
<organism evidence="3 4">
    <name type="scientific">Monoraphidium neglectum</name>
    <dbReference type="NCBI Taxonomy" id="145388"/>
    <lineage>
        <taxon>Eukaryota</taxon>
        <taxon>Viridiplantae</taxon>
        <taxon>Chlorophyta</taxon>
        <taxon>core chlorophytes</taxon>
        <taxon>Chlorophyceae</taxon>
        <taxon>CS clade</taxon>
        <taxon>Sphaeropleales</taxon>
        <taxon>Selenastraceae</taxon>
        <taxon>Monoraphidium</taxon>
    </lineage>
</organism>
<feature type="domain" description="Protein kinase" evidence="2">
    <location>
        <begin position="1"/>
        <end position="261"/>
    </location>
</feature>
<feature type="compositionally biased region" description="Gly residues" evidence="1">
    <location>
        <begin position="112"/>
        <end position="128"/>
    </location>
</feature>
<dbReference type="RefSeq" id="XP_013890614.1">
    <property type="nucleotide sequence ID" value="XM_014035160.1"/>
</dbReference>
<dbReference type="AlphaFoldDB" id="A0A0D2LHU7"/>
<accession>A0A0D2LHU7</accession>
<proteinExistence type="predicted"/>
<dbReference type="GeneID" id="25734123"/>
<feature type="region of interest" description="Disordered" evidence="1">
    <location>
        <begin position="106"/>
        <end position="128"/>
    </location>
</feature>
<dbReference type="PANTHER" id="PTHR44329">
    <property type="entry name" value="SERINE/THREONINE-PROTEIN KINASE TNNI3K-RELATED"/>
    <property type="match status" value="1"/>
</dbReference>
<dbReference type="STRING" id="145388.A0A0D2LHU7"/>
<dbReference type="InterPro" id="IPR008271">
    <property type="entry name" value="Ser/Thr_kinase_AS"/>
</dbReference>
<dbReference type="InterPro" id="IPR051681">
    <property type="entry name" value="Ser/Thr_Kinases-Pseudokinases"/>
</dbReference>